<dbReference type="PANTHER" id="PTHR21299:SF1">
    <property type="entry name" value="PANTOATE--BETA-ALANINE LIGASE"/>
    <property type="match status" value="1"/>
</dbReference>
<dbReference type="GO" id="GO:0015940">
    <property type="term" value="P:pantothenate biosynthetic process"/>
    <property type="evidence" value="ECO:0007669"/>
    <property type="project" value="UniProtKB-UniRule"/>
</dbReference>
<keyword evidence="4 8" id="KW-0566">Pantothenate biosynthesis</keyword>
<evidence type="ECO:0000313" key="10">
    <source>
        <dbReference type="Proteomes" id="UP000811545"/>
    </source>
</evidence>
<comment type="pathway">
    <text evidence="1 8">Cofactor biosynthesis; (R)-pantothenate biosynthesis; (R)-pantothenate from (R)-pantoate and beta-alanine: step 1/1.</text>
</comment>
<evidence type="ECO:0000256" key="1">
    <source>
        <dbReference type="ARBA" id="ARBA00004990"/>
    </source>
</evidence>
<evidence type="ECO:0000256" key="3">
    <source>
        <dbReference type="ARBA" id="ARBA00022598"/>
    </source>
</evidence>
<comment type="subcellular location">
    <subcellularLocation>
        <location evidence="8">Cytoplasm</location>
    </subcellularLocation>
</comment>
<dbReference type="Gene3D" id="3.30.1300.10">
    <property type="entry name" value="Pantoate-beta-alanine ligase, C-terminal domain"/>
    <property type="match status" value="1"/>
</dbReference>
<dbReference type="EMBL" id="QLTW01000316">
    <property type="protein sequence ID" value="MBT9146102.1"/>
    <property type="molecule type" value="Genomic_DNA"/>
</dbReference>
<comment type="catalytic activity">
    <reaction evidence="7 8">
        <text>(R)-pantoate + beta-alanine + ATP = (R)-pantothenate + AMP + diphosphate + H(+)</text>
        <dbReference type="Rhea" id="RHEA:10912"/>
        <dbReference type="ChEBI" id="CHEBI:15378"/>
        <dbReference type="ChEBI" id="CHEBI:15980"/>
        <dbReference type="ChEBI" id="CHEBI:29032"/>
        <dbReference type="ChEBI" id="CHEBI:30616"/>
        <dbReference type="ChEBI" id="CHEBI:33019"/>
        <dbReference type="ChEBI" id="CHEBI:57966"/>
        <dbReference type="ChEBI" id="CHEBI:456215"/>
        <dbReference type="EC" id="6.3.2.1"/>
    </reaction>
</comment>
<comment type="caution">
    <text evidence="9">The sequence shown here is derived from an EMBL/GenBank/DDBJ whole genome shotgun (WGS) entry which is preliminary data.</text>
</comment>
<comment type="function">
    <text evidence="8">Catalyzes the condensation of pantoate with beta-alanine in an ATP-dependent reaction via a pantoyl-adenylate intermediate.</text>
</comment>
<sequence>MGALHEGHLSLVNAAALETDIVVVSVFINPIQFNSEEDYNKYPNTLSQDIDLLSSSPTKVLFAPTLAEMYSNALPTTSIHFGQLEEVLEGRSRKGHFNGVAIVLSKLFNIIKPNKLFMGAKDFQQCVIVQQLIEDLAFPIELKIMPTLRAQSGLALSSRNKRLSEEGLEKAALIYEKLKNAKERLLAGKDIHEVFSIYKIQLEAIGIYVEYISLNRTSDLSEFIDLYANEHFLLSTAVWLENVRLIDNIEFRT</sequence>
<dbReference type="NCBIfam" id="TIGR00018">
    <property type="entry name" value="panC"/>
    <property type="match status" value="1"/>
</dbReference>
<reference evidence="9 10" key="1">
    <citation type="journal article" date="2021" name="bioRxiv">
        <title>Unique metabolic strategies in Hadean analogues reveal hints for primordial physiology.</title>
        <authorList>
            <person name="Nobu M.K."/>
            <person name="Nakai R."/>
            <person name="Tamazawa S."/>
            <person name="Mori H."/>
            <person name="Toyoda A."/>
            <person name="Ijiri A."/>
            <person name="Suzuki S."/>
            <person name="Kurokawa K."/>
            <person name="Kamagata Y."/>
            <person name="Tamaki H."/>
        </authorList>
    </citation>
    <scope>NUCLEOTIDE SEQUENCE [LARGE SCALE GENOMIC DNA]</scope>
    <source>
        <strain evidence="9">BS525</strain>
    </source>
</reference>
<dbReference type="GO" id="GO:0005737">
    <property type="term" value="C:cytoplasm"/>
    <property type="evidence" value="ECO:0007669"/>
    <property type="project" value="UniProtKB-SubCell"/>
</dbReference>
<dbReference type="AlphaFoldDB" id="A0A9E2BID6"/>
<feature type="binding site" evidence="8">
    <location>
        <begin position="1"/>
        <end position="8"/>
    </location>
    <ligand>
        <name>ATP</name>
        <dbReference type="ChEBI" id="CHEBI:30616"/>
    </ligand>
</feature>
<name>A0A9E2BID6_PSYF1</name>
<dbReference type="Proteomes" id="UP000811545">
    <property type="component" value="Unassembled WGS sequence"/>
</dbReference>
<feature type="binding site" evidence="8">
    <location>
        <position position="32"/>
    </location>
    <ligand>
        <name>(R)-pantoate</name>
        <dbReference type="ChEBI" id="CHEBI:15980"/>
    </ligand>
</feature>
<dbReference type="EC" id="6.3.2.1" evidence="8"/>
<accession>A0A9E2BID6</accession>
<dbReference type="InterPro" id="IPR003721">
    <property type="entry name" value="Pantoate_ligase"/>
</dbReference>
<protein>
    <recommendedName>
        <fullName evidence="8">Pantothenate synthetase</fullName>
        <shortName evidence="8">PS</shortName>
        <ecNumber evidence="8">6.3.2.1</ecNumber>
    </recommendedName>
    <alternativeName>
        <fullName evidence="8">Pantoate--beta-alanine ligase</fullName>
    </alternativeName>
    <alternativeName>
        <fullName evidence="8">Pantoate-activating enzyme</fullName>
    </alternativeName>
</protein>
<comment type="similarity">
    <text evidence="2 8">Belongs to the pantothenate synthetase family.</text>
</comment>
<feature type="binding site" evidence="8">
    <location>
        <begin position="119"/>
        <end position="122"/>
    </location>
    <ligand>
        <name>ATP</name>
        <dbReference type="ChEBI" id="CHEBI:30616"/>
    </ligand>
</feature>
<dbReference type="GO" id="GO:0005524">
    <property type="term" value="F:ATP binding"/>
    <property type="evidence" value="ECO:0007669"/>
    <property type="project" value="UniProtKB-KW"/>
</dbReference>
<dbReference type="InterPro" id="IPR014729">
    <property type="entry name" value="Rossmann-like_a/b/a_fold"/>
</dbReference>
<dbReference type="PANTHER" id="PTHR21299">
    <property type="entry name" value="CYTIDYLATE KINASE/PANTOATE-BETA-ALANINE LIGASE"/>
    <property type="match status" value="1"/>
</dbReference>
<evidence type="ECO:0000256" key="6">
    <source>
        <dbReference type="ARBA" id="ARBA00022840"/>
    </source>
</evidence>
<evidence type="ECO:0000256" key="4">
    <source>
        <dbReference type="ARBA" id="ARBA00022655"/>
    </source>
</evidence>
<feature type="binding site" evidence="8">
    <location>
        <position position="32"/>
    </location>
    <ligand>
        <name>beta-alanine</name>
        <dbReference type="ChEBI" id="CHEBI:57966"/>
    </ligand>
</feature>
<dbReference type="Gene3D" id="3.40.50.620">
    <property type="entry name" value="HUPs"/>
    <property type="match status" value="1"/>
</dbReference>
<proteinExistence type="inferred from homology"/>
<dbReference type="Pfam" id="PF02569">
    <property type="entry name" value="Pantoate_ligase"/>
    <property type="match status" value="1"/>
</dbReference>
<feature type="binding site" evidence="8">
    <location>
        <position position="125"/>
    </location>
    <ligand>
        <name>(R)-pantoate</name>
        <dbReference type="ChEBI" id="CHEBI:15980"/>
    </ligand>
</feature>
<evidence type="ECO:0000256" key="2">
    <source>
        <dbReference type="ARBA" id="ARBA00009256"/>
    </source>
</evidence>
<comment type="subunit">
    <text evidence="8">Homodimer.</text>
</comment>
<organism evidence="9 10">
    <name type="scientific">Psychracetigena formicireducens</name>
    <dbReference type="NCBI Taxonomy" id="2986056"/>
    <lineage>
        <taxon>Bacteria</taxon>
        <taxon>Bacillati</taxon>
        <taxon>Candidatus Lithacetigenota</taxon>
        <taxon>Candidatus Psychracetigena</taxon>
    </lineage>
</organism>
<feature type="binding site" evidence="8">
    <location>
        <position position="148"/>
    </location>
    <ligand>
        <name>ATP</name>
        <dbReference type="ChEBI" id="CHEBI:30616"/>
    </ligand>
</feature>
<evidence type="ECO:0000256" key="5">
    <source>
        <dbReference type="ARBA" id="ARBA00022741"/>
    </source>
</evidence>
<gene>
    <name evidence="8 9" type="primary">panC</name>
    <name evidence="9" type="ORF">DDT42_01982</name>
</gene>
<keyword evidence="8" id="KW-0963">Cytoplasm</keyword>
<feature type="binding site" evidence="8">
    <location>
        <begin position="156"/>
        <end position="159"/>
    </location>
    <ligand>
        <name>ATP</name>
        <dbReference type="ChEBI" id="CHEBI:30616"/>
    </ligand>
</feature>
<dbReference type="GO" id="GO:0004592">
    <property type="term" value="F:pantoate-beta-alanine ligase activity"/>
    <property type="evidence" value="ECO:0007669"/>
    <property type="project" value="UniProtKB-UniRule"/>
</dbReference>
<comment type="miscellaneous">
    <text evidence="8">The reaction proceeds by a bi uni uni bi ping pong mechanism.</text>
</comment>
<evidence type="ECO:0000256" key="7">
    <source>
        <dbReference type="ARBA" id="ARBA00048258"/>
    </source>
</evidence>
<evidence type="ECO:0000256" key="8">
    <source>
        <dbReference type="HAMAP-Rule" id="MF_00158"/>
    </source>
</evidence>
<evidence type="ECO:0000313" key="9">
    <source>
        <dbReference type="EMBL" id="MBT9146102.1"/>
    </source>
</evidence>
<dbReference type="HAMAP" id="MF_00158">
    <property type="entry name" value="PanC"/>
    <property type="match status" value="1"/>
</dbReference>
<feature type="active site" description="Proton donor" evidence="8">
    <location>
        <position position="8"/>
    </location>
</feature>
<dbReference type="SUPFAM" id="SSF52374">
    <property type="entry name" value="Nucleotidylyl transferase"/>
    <property type="match status" value="1"/>
</dbReference>
<keyword evidence="3 8" id="KW-0436">Ligase</keyword>
<keyword evidence="6 8" id="KW-0067">ATP-binding</keyword>
<keyword evidence="5 8" id="KW-0547">Nucleotide-binding</keyword>
<dbReference type="InterPro" id="IPR042176">
    <property type="entry name" value="Pantoate_ligase_C"/>
</dbReference>